<dbReference type="OrthoDB" id="9784984at2"/>
<evidence type="ECO:0000256" key="1">
    <source>
        <dbReference type="ARBA" id="ARBA00010641"/>
    </source>
</evidence>
<dbReference type="eggNOG" id="COG1595">
    <property type="taxonomic scope" value="Bacteria"/>
</dbReference>
<dbReference type="Pfam" id="PF04542">
    <property type="entry name" value="Sigma70_r2"/>
    <property type="match status" value="1"/>
</dbReference>
<dbReference type="PANTHER" id="PTHR43133:SF60">
    <property type="entry name" value="RNA POLYMERASE SIGMA FACTOR SIGV"/>
    <property type="match status" value="1"/>
</dbReference>
<keyword evidence="4" id="KW-0804">Transcription</keyword>
<feature type="domain" description="RNA polymerase sigma-70 region 2" evidence="5">
    <location>
        <begin position="21"/>
        <end position="89"/>
    </location>
</feature>
<evidence type="ECO:0000313" key="8">
    <source>
        <dbReference type="Proteomes" id="UP000013520"/>
    </source>
</evidence>
<feature type="domain" description="RNA polymerase sigma factor 70 region 4 type 2" evidence="6">
    <location>
        <begin position="120"/>
        <end position="170"/>
    </location>
</feature>
<dbReference type="Gene3D" id="1.10.10.10">
    <property type="entry name" value="Winged helix-like DNA-binding domain superfamily/Winged helix DNA-binding domain"/>
    <property type="match status" value="1"/>
</dbReference>
<dbReference type="InterPro" id="IPR014284">
    <property type="entry name" value="RNA_pol_sigma-70_dom"/>
</dbReference>
<protein>
    <submittedName>
        <fullName evidence="7">RNA polymerase sigma factor, sigma-70 family</fullName>
    </submittedName>
</protein>
<dbReference type="Proteomes" id="UP000013520">
    <property type="component" value="Chromosome"/>
</dbReference>
<dbReference type="HOGENOM" id="CLU_047691_3_2_9"/>
<organism evidence="7 8">
    <name type="scientific">Desulfoscipio gibsoniae DSM 7213</name>
    <dbReference type="NCBI Taxonomy" id="767817"/>
    <lineage>
        <taxon>Bacteria</taxon>
        <taxon>Bacillati</taxon>
        <taxon>Bacillota</taxon>
        <taxon>Clostridia</taxon>
        <taxon>Eubacteriales</taxon>
        <taxon>Desulfallaceae</taxon>
        <taxon>Desulfoscipio</taxon>
    </lineage>
</organism>
<dbReference type="CDD" id="cd06171">
    <property type="entry name" value="Sigma70_r4"/>
    <property type="match status" value="1"/>
</dbReference>
<dbReference type="InterPro" id="IPR036388">
    <property type="entry name" value="WH-like_DNA-bd_sf"/>
</dbReference>
<evidence type="ECO:0000313" key="7">
    <source>
        <dbReference type="EMBL" id="AGL02460.1"/>
    </source>
</evidence>
<dbReference type="GO" id="GO:0016987">
    <property type="term" value="F:sigma factor activity"/>
    <property type="evidence" value="ECO:0007669"/>
    <property type="project" value="UniProtKB-KW"/>
</dbReference>
<dbReference type="PANTHER" id="PTHR43133">
    <property type="entry name" value="RNA POLYMERASE ECF-TYPE SIGMA FACTO"/>
    <property type="match status" value="1"/>
</dbReference>
<dbReference type="SUPFAM" id="SSF88659">
    <property type="entry name" value="Sigma3 and sigma4 domains of RNA polymerase sigma factors"/>
    <property type="match status" value="1"/>
</dbReference>
<dbReference type="InterPro" id="IPR007627">
    <property type="entry name" value="RNA_pol_sigma70_r2"/>
</dbReference>
<evidence type="ECO:0000256" key="3">
    <source>
        <dbReference type="ARBA" id="ARBA00023082"/>
    </source>
</evidence>
<keyword evidence="3" id="KW-0731">Sigma factor</keyword>
<dbReference type="GO" id="GO:0006352">
    <property type="term" value="P:DNA-templated transcription initiation"/>
    <property type="evidence" value="ECO:0007669"/>
    <property type="project" value="InterPro"/>
</dbReference>
<dbReference type="Gene3D" id="1.10.1740.10">
    <property type="match status" value="1"/>
</dbReference>
<dbReference type="SUPFAM" id="SSF88946">
    <property type="entry name" value="Sigma2 domain of RNA polymerase sigma factors"/>
    <property type="match status" value="1"/>
</dbReference>
<keyword evidence="2" id="KW-0805">Transcription regulation</keyword>
<dbReference type="InterPro" id="IPR013249">
    <property type="entry name" value="RNA_pol_sigma70_r4_t2"/>
</dbReference>
<dbReference type="NCBIfam" id="TIGR02937">
    <property type="entry name" value="sigma70-ECF"/>
    <property type="match status" value="1"/>
</dbReference>
<name>R4KPE2_9FIRM</name>
<accession>R4KPE2</accession>
<dbReference type="GO" id="GO:0003677">
    <property type="term" value="F:DNA binding"/>
    <property type="evidence" value="ECO:0007669"/>
    <property type="project" value="InterPro"/>
</dbReference>
<dbReference type="RefSeq" id="WP_006520665.1">
    <property type="nucleotide sequence ID" value="NC_021184.1"/>
</dbReference>
<reference evidence="7 8" key="1">
    <citation type="submission" date="2012-01" db="EMBL/GenBank/DDBJ databases">
        <title>Complete sequence of Desulfotomaculum gibsoniae DSM 7213.</title>
        <authorList>
            <consortium name="US DOE Joint Genome Institute"/>
            <person name="Lucas S."/>
            <person name="Han J."/>
            <person name="Lapidus A."/>
            <person name="Cheng J.-F."/>
            <person name="Goodwin L."/>
            <person name="Pitluck S."/>
            <person name="Peters L."/>
            <person name="Ovchinnikova G."/>
            <person name="Teshima H."/>
            <person name="Detter J.C."/>
            <person name="Han C."/>
            <person name="Tapia R."/>
            <person name="Land M."/>
            <person name="Hauser L."/>
            <person name="Kyrpides N."/>
            <person name="Ivanova N."/>
            <person name="Pagani I."/>
            <person name="Parshina S."/>
            <person name="Plugge C."/>
            <person name="Muyzer G."/>
            <person name="Kuever J."/>
            <person name="Ivanova A."/>
            <person name="Nazina T."/>
            <person name="Klenk H.-P."/>
            <person name="Brambilla E."/>
            <person name="Spring S."/>
            <person name="Stams A.F."/>
            <person name="Woyke T."/>
        </authorList>
    </citation>
    <scope>NUCLEOTIDE SEQUENCE [LARGE SCALE GENOMIC DNA]</scope>
    <source>
        <strain evidence="7 8">DSM 7213</strain>
    </source>
</reference>
<proteinExistence type="inferred from homology"/>
<dbReference type="InterPro" id="IPR013324">
    <property type="entry name" value="RNA_pol_sigma_r3/r4-like"/>
</dbReference>
<gene>
    <name evidence="7" type="ORF">Desgi_3090</name>
</gene>
<evidence type="ECO:0000259" key="5">
    <source>
        <dbReference type="Pfam" id="PF04542"/>
    </source>
</evidence>
<dbReference type="Pfam" id="PF08281">
    <property type="entry name" value="Sigma70_r4_2"/>
    <property type="match status" value="1"/>
</dbReference>
<evidence type="ECO:0000256" key="4">
    <source>
        <dbReference type="ARBA" id="ARBA00023163"/>
    </source>
</evidence>
<comment type="similarity">
    <text evidence="1">Belongs to the sigma-70 factor family. ECF subfamily.</text>
</comment>
<dbReference type="EMBL" id="CP003273">
    <property type="protein sequence ID" value="AGL02460.1"/>
    <property type="molecule type" value="Genomic_DNA"/>
</dbReference>
<dbReference type="InterPro" id="IPR039425">
    <property type="entry name" value="RNA_pol_sigma-70-like"/>
</dbReference>
<dbReference type="InterPro" id="IPR013325">
    <property type="entry name" value="RNA_pol_sigma_r2"/>
</dbReference>
<dbReference type="STRING" id="767817.Desgi_3090"/>
<keyword evidence="8" id="KW-1185">Reference proteome</keyword>
<evidence type="ECO:0000256" key="2">
    <source>
        <dbReference type="ARBA" id="ARBA00023015"/>
    </source>
</evidence>
<dbReference type="KEGG" id="dgi:Desgi_3090"/>
<evidence type="ECO:0000259" key="6">
    <source>
        <dbReference type="Pfam" id="PF08281"/>
    </source>
</evidence>
<dbReference type="AlphaFoldDB" id="R4KPE2"/>
<sequence>MLALITTIENKDDRYKATQIYKLYRGTMLYIANSILHEPHLAEDAVSEAFIRIIDNLEKIDTIDDHKTRAFVVIIVRNISLDLLRRQNRNQTKPLEDYMGYSEYNEPVFDDIAARDACDKIAKSIARLNKNYSDILYLKMELEHSNKEIAKILGISQENVKMRLSRARKAVKKQLQKEGDFYGRQGTK</sequence>